<organism evidence="1 2">
    <name type="scientific">Prevotella aff. ruminicola Tc2-24</name>
    <dbReference type="NCBI Taxonomy" id="81582"/>
    <lineage>
        <taxon>Bacteria</taxon>
        <taxon>Pseudomonadati</taxon>
        <taxon>Bacteroidota</taxon>
        <taxon>Bacteroidia</taxon>
        <taxon>Bacteroidales</taxon>
        <taxon>Prevotellaceae</taxon>
        <taxon>Prevotella</taxon>
    </lineage>
</organism>
<dbReference type="Proteomes" id="UP000199373">
    <property type="component" value="Unassembled WGS sequence"/>
</dbReference>
<sequence length="314" mass="33665">MRRTVSAVVFLSLALLTRAQESRTAYNFLRLPVSAHVAALGGENISITDNDATLIFHNPALINGVSDRTINLNYMTYMEGTKTASAAFIRAAGDRGTWGVTGQYMDYGSMKETTSDNLELGTFSARDIAIGGTFAYALTNTLSGAVTAKVISSKIAGYSSLAVGVDIGANYYDEAHDLSISAVARNLGGQVKAYDDAFERIPFDLQVGVSKRLANAPLRFSATLSRLTDWEESFGRHLAMGVDILLSETIYIAAGYNFRRAHQMTISDAEGDSAHGAGLSLGAGLQLERFKLNIGYGKYHVSAGSLLINVAYTL</sequence>
<proteinExistence type="predicted"/>
<dbReference type="NCBIfam" id="NF033711">
    <property type="entry name" value="T9SS_PorQ"/>
    <property type="match status" value="1"/>
</dbReference>
<evidence type="ECO:0000313" key="2">
    <source>
        <dbReference type="Proteomes" id="UP000199373"/>
    </source>
</evidence>
<protein>
    <submittedName>
        <fullName evidence="1">Uncharacterized protein</fullName>
    </submittedName>
</protein>
<reference evidence="1 2" key="1">
    <citation type="submission" date="2016-10" db="EMBL/GenBank/DDBJ databases">
        <authorList>
            <person name="de Groot N.N."/>
        </authorList>
    </citation>
    <scope>NUCLEOTIDE SEQUENCE [LARGE SCALE GENOMIC DNA]</scope>
    <source>
        <strain evidence="1 2">TC2-24</strain>
    </source>
</reference>
<keyword evidence="2" id="KW-1185">Reference proteome</keyword>
<dbReference type="RefSeq" id="WP_091916563.1">
    <property type="nucleotide sequence ID" value="NZ_FOIQ01000005.1"/>
</dbReference>
<dbReference type="NCBIfam" id="NF033709">
    <property type="entry name" value="PorV_fam"/>
    <property type="match status" value="1"/>
</dbReference>
<dbReference type="AlphaFoldDB" id="A0A1I0Q2P3"/>
<gene>
    <name evidence="1" type="ORF">SAMN04487850_2175</name>
</gene>
<accession>A0A1I0Q2P3</accession>
<evidence type="ECO:0000313" key="1">
    <source>
        <dbReference type="EMBL" id="SEW21124.1"/>
    </source>
</evidence>
<dbReference type="EMBL" id="FOIQ01000005">
    <property type="protein sequence ID" value="SEW21124.1"/>
    <property type="molecule type" value="Genomic_DNA"/>
</dbReference>
<name>A0A1I0Q2P3_9BACT</name>